<reference evidence="3 4" key="1">
    <citation type="submission" date="2018-09" db="EMBL/GenBank/DDBJ databases">
        <title>Phylogeny of the Shewanellaceae, and recommendation for two new genera, Pseudoshewanella and Parashewanella.</title>
        <authorList>
            <person name="Wang G."/>
        </authorList>
    </citation>
    <scope>NUCLEOTIDE SEQUENCE [LARGE SCALE GENOMIC DNA]</scope>
    <source>
        <strain evidence="3 4">KCTC 22492</strain>
    </source>
</reference>
<feature type="region of interest" description="Disordered" evidence="2">
    <location>
        <begin position="1"/>
        <end position="30"/>
    </location>
</feature>
<dbReference type="EMBL" id="QYYH01000136">
    <property type="protein sequence ID" value="RJY07092.1"/>
    <property type="molecule type" value="Genomic_DNA"/>
</dbReference>
<comment type="caution">
    <text evidence="3">The sequence shown here is derived from an EMBL/GenBank/DDBJ whole genome shotgun (WGS) entry which is preliminary data.</text>
</comment>
<organism evidence="3 4">
    <name type="scientific">Parashewanella spongiae</name>
    <dbReference type="NCBI Taxonomy" id="342950"/>
    <lineage>
        <taxon>Bacteria</taxon>
        <taxon>Pseudomonadati</taxon>
        <taxon>Pseudomonadota</taxon>
        <taxon>Gammaproteobacteria</taxon>
        <taxon>Alteromonadales</taxon>
        <taxon>Shewanellaceae</taxon>
        <taxon>Parashewanella</taxon>
    </lineage>
</organism>
<dbReference type="Proteomes" id="UP000273022">
    <property type="component" value="Unassembled WGS sequence"/>
</dbReference>
<dbReference type="PROSITE" id="PS50297">
    <property type="entry name" value="ANK_REP_REGION"/>
    <property type="match status" value="1"/>
</dbReference>
<evidence type="ECO:0000313" key="4">
    <source>
        <dbReference type="Proteomes" id="UP000273022"/>
    </source>
</evidence>
<feature type="compositionally biased region" description="Polar residues" evidence="2">
    <location>
        <begin position="353"/>
        <end position="362"/>
    </location>
</feature>
<dbReference type="AlphaFoldDB" id="A0A3A6T6X7"/>
<dbReference type="InterPro" id="IPR036770">
    <property type="entry name" value="Ankyrin_rpt-contain_sf"/>
</dbReference>
<feature type="compositionally biased region" description="Polar residues" evidence="2">
    <location>
        <begin position="7"/>
        <end position="30"/>
    </location>
</feature>
<dbReference type="InterPro" id="IPR002110">
    <property type="entry name" value="Ankyrin_rpt"/>
</dbReference>
<accession>A0A3A6T6X7</accession>
<keyword evidence="1" id="KW-0040">ANK repeat</keyword>
<proteinExistence type="predicted"/>
<protein>
    <submittedName>
        <fullName evidence="3">Ankyrin repeat domain-containing protein</fullName>
    </submittedName>
</protein>
<evidence type="ECO:0000313" key="3">
    <source>
        <dbReference type="EMBL" id="RJY07092.1"/>
    </source>
</evidence>
<feature type="compositionally biased region" description="Low complexity" evidence="2">
    <location>
        <begin position="307"/>
        <end position="352"/>
    </location>
</feature>
<evidence type="ECO:0000256" key="1">
    <source>
        <dbReference type="PROSITE-ProRule" id="PRU00023"/>
    </source>
</evidence>
<evidence type="ECO:0000256" key="2">
    <source>
        <dbReference type="SAM" id="MobiDB-lite"/>
    </source>
</evidence>
<dbReference type="PROSITE" id="PS50088">
    <property type="entry name" value="ANK_REPEAT"/>
    <property type="match status" value="1"/>
</dbReference>
<dbReference type="RefSeq" id="WP_121854745.1">
    <property type="nucleotide sequence ID" value="NZ_CP037952.1"/>
</dbReference>
<feature type="region of interest" description="Disordered" evidence="2">
    <location>
        <begin position="307"/>
        <end position="381"/>
    </location>
</feature>
<dbReference type="PANTHER" id="PTHR24121">
    <property type="entry name" value="NO MECHANORECEPTOR POTENTIAL C, ISOFORM D-RELATED"/>
    <property type="match status" value="1"/>
</dbReference>
<sequence>MAFEPSSPINSPASSQFEGQTSEVSLSPEQQSKLTAFADNIQTLERSTSELCPNGLPFSSFVGWRTLTNLTRDNYNGELSHAERTQLCEELTGITNTMLQTLSSNLSDFDKLEMLITALPRSADSIEEAKASCIRANEKAKSFIGTVTTPSQPIKKNTPIQLAIIHHKNELVTALIQDIQNSDLFEGDANGKSPLNNAHISTNLTAIELLKQPYASMVQTTSDSAESSVDESTTSFAKLRVDGTSPLHQAAKLGNIEALKEMITSSLSAWHGEMSDWEEITNDGVVAGWSLHEHGEGEGAWEVIVTTEESCSTSESSITSSGSSITSSGSSSATTESSSTSAESSSTSAESSNSQVNASAIKTSDAAIAEPNDSEKQKKETINSARNDIEALEAQKQSKIESHSAVWNIQDIHGNSPAMVAVNHGQNDFVKMLIEEKDIKLNVVNYSNENILHQAVLAKPPKTLAYLLTLTDSTPSMHRTTLKNLLTQKSKSDKTPLEEACRHGSLEAIKMLHKFNSMSVANDSIKSELQTQASQRDNTDKEKTKILKYIRNKVK</sequence>
<keyword evidence="4" id="KW-1185">Reference proteome</keyword>
<dbReference type="PANTHER" id="PTHR24121:SF21">
    <property type="entry name" value="ANKYRIN REPEAT FAMILY PROTEIN"/>
    <property type="match status" value="1"/>
</dbReference>
<dbReference type="SUPFAM" id="SSF48403">
    <property type="entry name" value="Ankyrin repeat"/>
    <property type="match status" value="1"/>
</dbReference>
<feature type="repeat" description="ANK" evidence="1">
    <location>
        <begin position="242"/>
        <end position="263"/>
    </location>
</feature>
<dbReference type="Pfam" id="PF12796">
    <property type="entry name" value="Ank_2"/>
    <property type="match status" value="1"/>
</dbReference>
<gene>
    <name evidence="3" type="ORF">D5R81_16625</name>
</gene>
<dbReference type="OrthoDB" id="7029844at2"/>
<name>A0A3A6T6X7_9GAMM</name>
<dbReference type="Gene3D" id="1.25.40.20">
    <property type="entry name" value="Ankyrin repeat-containing domain"/>
    <property type="match status" value="2"/>
</dbReference>
<dbReference type="SMART" id="SM00248">
    <property type="entry name" value="ANK"/>
    <property type="match status" value="5"/>
</dbReference>